<dbReference type="AlphaFoldDB" id="A0A1U7N6X3"/>
<dbReference type="EMBL" id="MKZS01000001">
    <property type="protein sequence ID" value="OLT61692.1"/>
    <property type="molecule type" value="Genomic_DNA"/>
</dbReference>
<dbReference type="Proteomes" id="UP000186657">
    <property type="component" value="Unassembled WGS sequence"/>
</dbReference>
<evidence type="ECO:0008006" key="3">
    <source>
        <dbReference type="Google" id="ProtNLM"/>
    </source>
</evidence>
<protein>
    <recommendedName>
        <fullName evidence="3">VWFD domain-containing protein</fullName>
    </recommendedName>
</protein>
<comment type="caution">
    <text evidence="1">The sequence shown here is derived from an EMBL/GenBank/DDBJ whole genome shotgun (WGS) entry which is preliminary data.</text>
</comment>
<name>A0A1U7N6X3_9CYAN</name>
<accession>A0A1U7N6X3</accession>
<sequence length="126" mass="14119">MTKDYGNDWRISQEESLFDYASGQSTQTFTLNNFPDEYLSLEQLSSTELRDARKICTDRKVEPELMEGCIFDVAFSGYSDFARAAARLSEVANLLRDIGIDIPGIKPKPPIPTTLPGGIRIPKLPF</sequence>
<reference evidence="1 2" key="1">
    <citation type="submission" date="2016-10" db="EMBL/GenBank/DDBJ databases">
        <title>Comparative genomics uncovers the prolific and rare metabolic potential of the cyanobacterial genus Moorea.</title>
        <authorList>
            <person name="Leao T."/>
            <person name="Castelao G."/>
            <person name="Korobeynikov A."/>
            <person name="Monroe E.A."/>
            <person name="Podell S."/>
            <person name="Glukhov E."/>
            <person name="Allen E."/>
            <person name="Gerwick W.H."/>
            <person name="Gerwick L."/>
        </authorList>
    </citation>
    <scope>NUCLEOTIDE SEQUENCE [LARGE SCALE GENOMIC DNA]</scope>
    <source>
        <strain evidence="1 2">PNG5-198</strain>
    </source>
</reference>
<evidence type="ECO:0000313" key="1">
    <source>
        <dbReference type="EMBL" id="OLT61692.1"/>
    </source>
</evidence>
<keyword evidence="2" id="KW-1185">Reference proteome</keyword>
<evidence type="ECO:0000313" key="2">
    <source>
        <dbReference type="Proteomes" id="UP000186657"/>
    </source>
</evidence>
<dbReference type="RefSeq" id="WP_075903026.1">
    <property type="nucleotide sequence ID" value="NZ_MKZS01000001.1"/>
</dbReference>
<proteinExistence type="predicted"/>
<gene>
    <name evidence="1" type="ORF">BJP37_24365</name>
</gene>
<organism evidence="1 2">
    <name type="scientific">Moorena bouillonii PNG</name>
    <dbReference type="NCBI Taxonomy" id="568701"/>
    <lineage>
        <taxon>Bacteria</taxon>
        <taxon>Bacillati</taxon>
        <taxon>Cyanobacteriota</taxon>
        <taxon>Cyanophyceae</taxon>
        <taxon>Coleofasciculales</taxon>
        <taxon>Coleofasciculaceae</taxon>
        <taxon>Moorena</taxon>
    </lineage>
</organism>